<sequence>LVVGVPTGLASLRVRVQLFHSNQSNCGSHSKLKRTQDESLEVRPLSSHVRVLLVVQVYIVADPRVLEAKLAKSPLVVS</sequence>
<feature type="non-terminal residue" evidence="1">
    <location>
        <position position="1"/>
    </location>
</feature>
<proteinExistence type="predicted"/>
<gene>
    <name evidence="1" type="ORF">PFISCL1PPCAC_10498</name>
</gene>
<reference evidence="1" key="1">
    <citation type="submission" date="2023-10" db="EMBL/GenBank/DDBJ databases">
        <title>Genome assembly of Pristionchus species.</title>
        <authorList>
            <person name="Yoshida K."/>
            <person name="Sommer R.J."/>
        </authorList>
    </citation>
    <scope>NUCLEOTIDE SEQUENCE</scope>
    <source>
        <strain evidence="1">RS5133</strain>
    </source>
</reference>
<keyword evidence="2" id="KW-1185">Reference proteome</keyword>
<evidence type="ECO:0000313" key="2">
    <source>
        <dbReference type="Proteomes" id="UP001432322"/>
    </source>
</evidence>
<organism evidence="1 2">
    <name type="scientific">Pristionchus fissidentatus</name>
    <dbReference type="NCBI Taxonomy" id="1538716"/>
    <lineage>
        <taxon>Eukaryota</taxon>
        <taxon>Metazoa</taxon>
        <taxon>Ecdysozoa</taxon>
        <taxon>Nematoda</taxon>
        <taxon>Chromadorea</taxon>
        <taxon>Rhabditida</taxon>
        <taxon>Rhabditina</taxon>
        <taxon>Diplogasteromorpha</taxon>
        <taxon>Diplogasteroidea</taxon>
        <taxon>Neodiplogasteridae</taxon>
        <taxon>Pristionchus</taxon>
    </lineage>
</organism>
<name>A0AAV5VHV0_9BILA</name>
<comment type="caution">
    <text evidence="1">The sequence shown here is derived from an EMBL/GenBank/DDBJ whole genome shotgun (WGS) entry which is preliminary data.</text>
</comment>
<dbReference type="AlphaFoldDB" id="A0AAV5VHV0"/>
<evidence type="ECO:0000313" key="1">
    <source>
        <dbReference type="EMBL" id="GMT19201.1"/>
    </source>
</evidence>
<accession>A0AAV5VHV0</accession>
<protein>
    <submittedName>
        <fullName evidence="1">Uncharacterized protein</fullName>
    </submittedName>
</protein>
<dbReference type="EMBL" id="BTSY01000003">
    <property type="protein sequence ID" value="GMT19201.1"/>
    <property type="molecule type" value="Genomic_DNA"/>
</dbReference>
<dbReference type="Proteomes" id="UP001432322">
    <property type="component" value="Unassembled WGS sequence"/>
</dbReference>